<dbReference type="SUPFAM" id="SSF52777">
    <property type="entry name" value="CoA-dependent acyltransferases"/>
    <property type="match status" value="1"/>
</dbReference>
<dbReference type="AlphaFoldDB" id="A0AAQ3K7F0"/>
<reference evidence="1 2" key="1">
    <citation type="submission" date="2023-10" db="EMBL/GenBank/DDBJ databases">
        <title>Chromosome-scale genome assembly provides insights into flower coloration mechanisms of Canna indica.</title>
        <authorList>
            <person name="Li C."/>
        </authorList>
    </citation>
    <scope>NUCLEOTIDE SEQUENCE [LARGE SCALE GENOMIC DNA]</scope>
    <source>
        <tissue evidence="1">Flower</tissue>
    </source>
</reference>
<name>A0AAQ3K7F0_9LILI</name>
<proteinExistence type="predicted"/>
<dbReference type="PANTHER" id="PTHR34375">
    <property type="entry name" value="GATA ZINC FINGER PROTEIN-RELATED"/>
    <property type="match status" value="1"/>
</dbReference>
<keyword evidence="2" id="KW-1185">Reference proteome</keyword>
<sequence>MSDGITVDSALAGRHFGQTERSFWRAVPGGTGIGVLVLLLSRPVSRFHLDSALRRLRTSHPILRTQLTTFACGQPFSSFDDTSPSAPLCTLSASDILPLPPATASPFHALLEHELNKNPWAEPAQAHPVFFATAYDGMPEPGRSALALRFHTAACDRSSSAAILEELLRLIAGASDEEEGSMGRWRT</sequence>
<protein>
    <submittedName>
        <fullName evidence="1">Uncharacterized protein</fullName>
    </submittedName>
</protein>
<dbReference type="Gene3D" id="3.30.559.10">
    <property type="entry name" value="Chloramphenicol acetyltransferase-like domain"/>
    <property type="match status" value="1"/>
</dbReference>
<evidence type="ECO:0000313" key="1">
    <source>
        <dbReference type="EMBL" id="WOL03502.1"/>
    </source>
</evidence>
<organism evidence="1 2">
    <name type="scientific">Canna indica</name>
    <name type="common">Indian-shot</name>
    <dbReference type="NCBI Taxonomy" id="4628"/>
    <lineage>
        <taxon>Eukaryota</taxon>
        <taxon>Viridiplantae</taxon>
        <taxon>Streptophyta</taxon>
        <taxon>Embryophyta</taxon>
        <taxon>Tracheophyta</taxon>
        <taxon>Spermatophyta</taxon>
        <taxon>Magnoliopsida</taxon>
        <taxon>Liliopsida</taxon>
        <taxon>Zingiberales</taxon>
        <taxon>Cannaceae</taxon>
        <taxon>Canna</taxon>
    </lineage>
</organism>
<accession>A0AAQ3K7F0</accession>
<dbReference type="Proteomes" id="UP001327560">
    <property type="component" value="Chromosome 4"/>
</dbReference>
<dbReference type="InterPro" id="IPR023213">
    <property type="entry name" value="CAT-like_dom_sf"/>
</dbReference>
<evidence type="ECO:0000313" key="2">
    <source>
        <dbReference type="Proteomes" id="UP001327560"/>
    </source>
</evidence>
<gene>
    <name evidence="1" type="ORF">Cni_G12222</name>
</gene>
<dbReference type="PANTHER" id="PTHR34375:SF2">
    <property type="entry name" value="GATA ZINC FINGER PROTEIN"/>
    <property type="match status" value="1"/>
</dbReference>
<dbReference type="EMBL" id="CP136893">
    <property type="protein sequence ID" value="WOL03502.1"/>
    <property type="molecule type" value="Genomic_DNA"/>
</dbReference>